<reference evidence="1" key="1">
    <citation type="submission" date="2022-05" db="EMBL/GenBank/DDBJ databases">
        <authorList>
            <person name="Jo J.-H."/>
            <person name="Im W.-T."/>
        </authorList>
    </citation>
    <scope>NUCLEOTIDE SEQUENCE</scope>
    <source>
        <strain evidence="1">RB56-2</strain>
    </source>
</reference>
<dbReference type="RefSeq" id="WP_249915175.1">
    <property type="nucleotide sequence ID" value="NZ_JAMGBB010000001.1"/>
</dbReference>
<accession>A0ABT0S8V8</accession>
<dbReference type="EMBL" id="JAMGBB010000001">
    <property type="protein sequence ID" value="MCL6740758.1"/>
    <property type="molecule type" value="Genomic_DNA"/>
</dbReference>
<name>A0ABT0S8V8_9SPHN</name>
<gene>
    <name evidence="1" type="ORF">LZ518_06380</name>
</gene>
<keyword evidence="2" id="KW-1185">Reference proteome</keyword>
<sequence length="71" mass="8225">MERDSVPREEIRALWLAELSEALDEALILLDRLVAERIDQVDADLLRVQIEEIRAELRVFWRQGLAGGTRP</sequence>
<comment type="caution">
    <text evidence="1">The sequence shown here is derived from an EMBL/GenBank/DDBJ whole genome shotgun (WGS) entry which is preliminary data.</text>
</comment>
<organism evidence="1 2">
    <name type="scientific">Sphingomonas brevis</name>
    <dbReference type="NCBI Taxonomy" id="2908206"/>
    <lineage>
        <taxon>Bacteria</taxon>
        <taxon>Pseudomonadati</taxon>
        <taxon>Pseudomonadota</taxon>
        <taxon>Alphaproteobacteria</taxon>
        <taxon>Sphingomonadales</taxon>
        <taxon>Sphingomonadaceae</taxon>
        <taxon>Sphingomonas</taxon>
    </lineage>
</organism>
<evidence type="ECO:0000313" key="2">
    <source>
        <dbReference type="Proteomes" id="UP001165383"/>
    </source>
</evidence>
<proteinExistence type="predicted"/>
<evidence type="ECO:0000313" key="1">
    <source>
        <dbReference type="EMBL" id="MCL6740758.1"/>
    </source>
</evidence>
<dbReference type="Proteomes" id="UP001165383">
    <property type="component" value="Unassembled WGS sequence"/>
</dbReference>
<protein>
    <submittedName>
        <fullName evidence="1">Uncharacterized protein</fullName>
    </submittedName>
</protein>